<dbReference type="Proteomes" id="UP000664632">
    <property type="component" value="Unassembled WGS sequence"/>
</dbReference>
<protein>
    <submittedName>
        <fullName evidence="2">Uncharacterized protein</fullName>
    </submittedName>
</protein>
<proteinExistence type="predicted"/>
<feature type="transmembrane region" description="Helical" evidence="1">
    <location>
        <begin position="12"/>
        <end position="36"/>
    </location>
</feature>
<evidence type="ECO:0000313" key="2">
    <source>
        <dbReference type="EMBL" id="MBO0440525.1"/>
    </source>
</evidence>
<evidence type="ECO:0000256" key="1">
    <source>
        <dbReference type="SAM" id="Phobius"/>
    </source>
</evidence>
<keyword evidence="1" id="KW-0812">Transmembrane</keyword>
<dbReference type="EMBL" id="JAFLWD010000020">
    <property type="protein sequence ID" value="MBO0440525.1"/>
    <property type="molecule type" value="Genomic_DNA"/>
</dbReference>
<sequence length="245" mass="27811">MEFIEFMAKNSSLTIGVVVAIIGSCLTVLGLCYQVWSFTITQNKQNNLKNEQSYYQPLALDFGFSEETLDIPNLTDRLTVRDIPKLKLEFYQGFPVGNKSFYASNEKDIIFYTEVDHDFEKLLAKQKKNSSSEITLTVAPAFPITDESDSLLYSTTFHLITDFLQNKQLFMVMYVMNKPTGSDQETSVIGGLVFDKDYTLLKDTTEFTFLKDSIPLGEKEEAEAGKVVTKYLPVYADLVKKINDL</sequence>
<evidence type="ECO:0000313" key="3">
    <source>
        <dbReference type="Proteomes" id="UP000664632"/>
    </source>
</evidence>
<name>A0ABS3H0A3_9ENTE</name>
<keyword evidence="1" id="KW-0472">Membrane</keyword>
<dbReference type="RefSeq" id="WP_207112577.1">
    <property type="nucleotide sequence ID" value="NZ_JAFLWD010000020.1"/>
</dbReference>
<organism evidence="2 3">
    <name type="scientific">Candidatus Enterococcus ikei</name>
    <dbReference type="NCBI Taxonomy" id="2815326"/>
    <lineage>
        <taxon>Bacteria</taxon>
        <taxon>Bacillati</taxon>
        <taxon>Bacillota</taxon>
        <taxon>Bacilli</taxon>
        <taxon>Lactobacillales</taxon>
        <taxon>Enterococcaceae</taxon>
        <taxon>Enterococcus</taxon>
    </lineage>
</organism>
<keyword evidence="1" id="KW-1133">Transmembrane helix</keyword>
<keyword evidence="3" id="KW-1185">Reference proteome</keyword>
<gene>
    <name evidence="2" type="ORF">JZO69_09145</name>
</gene>
<reference evidence="2 3" key="1">
    <citation type="submission" date="2021-03" db="EMBL/GenBank/DDBJ databases">
        <title>Enterococcal diversity collection.</title>
        <authorList>
            <person name="Gilmore M.S."/>
            <person name="Schwartzman J."/>
            <person name="Van Tyne D."/>
            <person name="Martin M."/>
            <person name="Earl A.M."/>
            <person name="Manson A.L."/>
            <person name="Straub T."/>
            <person name="Salamzade R."/>
            <person name="Saavedra J."/>
            <person name="Lebreton F."/>
            <person name="Prichula J."/>
            <person name="Schaufler K."/>
            <person name="Gaca A."/>
            <person name="Sgardioli B."/>
            <person name="Wagenaar J."/>
            <person name="Strong T."/>
        </authorList>
    </citation>
    <scope>NUCLEOTIDE SEQUENCE [LARGE SCALE GENOMIC DNA]</scope>
    <source>
        <strain evidence="2 3">DIV0869a</strain>
    </source>
</reference>
<accession>A0ABS3H0A3</accession>
<comment type="caution">
    <text evidence="2">The sequence shown here is derived from an EMBL/GenBank/DDBJ whole genome shotgun (WGS) entry which is preliminary data.</text>
</comment>